<feature type="region of interest" description="Disordered" evidence="1">
    <location>
        <begin position="1"/>
        <end position="216"/>
    </location>
</feature>
<feature type="compositionally biased region" description="Basic and acidic residues" evidence="1">
    <location>
        <begin position="69"/>
        <end position="80"/>
    </location>
</feature>
<evidence type="ECO:0000256" key="1">
    <source>
        <dbReference type="SAM" id="MobiDB-lite"/>
    </source>
</evidence>
<reference evidence="2 3" key="1">
    <citation type="submission" date="2021-03" db="EMBL/GenBank/DDBJ databases">
        <title>Sequencing the genomes of 1000 actinobacteria strains.</title>
        <authorList>
            <person name="Klenk H.-P."/>
        </authorList>
    </citation>
    <scope>NUCLEOTIDE SEQUENCE [LARGE SCALE GENOMIC DNA]</scope>
    <source>
        <strain evidence="2 3">DSM 14564</strain>
    </source>
</reference>
<comment type="caution">
    <text evidence="2">The sequence shown here is derived from an EMBL/GenBank/DDBJ whole genome shotgun (WGS) entry which is preliminary data.</text>
</comment>
<accession>A0ABS4YGS4</accession>
<feature type="compositionally biased region" description="Basic and acidic residues" evidence="1">
    <location>
        <begin position="150"/>
        <end position="216"/>
    </location>
</feature>
<sequence length="475" mass="52021">MAEHSNSNSDRGHGRTSRGDERRDQRPSAPRTRPPYRSGQSWSRPSSSGDGSRGGRDEGRGSRSSQRSDGPDADRLRTDRGSSQAGRPDRGQRPGDRSYRGERQDGRSYRGERQDGRSYRGERQEGRSHRGDREADRGDRRGPRSGPGGDGRDSGSHRRGRDAGADRRHDRADRDDRGRPGGRPEDRRSSRPGQEARADRPFEPRIPEGITGRELDKELREELRGLSKETADRVAQHLVAAYLLEDGDSELSQAHARFAARIGGRVGGVRETYGILAYRAGDYRTAVRELRTSLRITGRTDVLPTIADSERGMGRPERALDLAASDDAAALGVEAAIELMIVVAGAYADTGDVETALRTLEVPALRHKVDGRWQVRLWAAYADLLDRAERSEEARRWLTLAADADSEGLTDAAERLGRPARAVEEEPTFEDDESVAVLDAYDPTTDEPSETGAAAPDEHEPAMPGPAGAGVEGRA</sequence>
<gene>
    <name evidence="2" type="ORF">JOF44_000001</name>
</gene>
<evidence type="ECO:0000313" key="2">
    <source>
        <dbReference type="EMBL" id="MBP2407098.1"/>
    </source>
</evidence>
<dbReference type="RefSeq" id="WP_245348800.1">
    <property type="nucleotide sequence ID" value="NZ_BAAAJV010000026.1"/>
</dbReference>
<name>A0ABS4YGS4_9MICO</name>
<feature type="region of interest" description="Disordered" evidence="1">
    <location>
        <begin position="422"/>
        <end position="475"/>
    </location>
</feature>
<feature type="compositionally biased region" description="Basic and acidic residues" evidence="1">
    <location>
        <begin position="87"/>
        <end position="142"/>
    </location>
</feature>
<feature type="compositionally biased region" description="Basic and acidic residues" evidence="1">
    <location>
        <begin position="10"/>
        <end position="26"/>
    </location>
</feature>
<organism evidence="2 3">
    <name type="scientific">Brachybacterium fresconis</name>
    <dbReference type="NCBI Taxonomy" id="173363"/>
    <lineage>
        <taxon>Bacteria</taxon>
        <taxon>Bacillati</taxon>
        <taxon>Actinomycetota</taxon>
        <taxon>Actinomycetes</taxon>
        <taxon>Micrococcales</taxon>
        <taxon>Dermabacteraceae</taxon>
        <taxon>Brachybacterium</taxon>
    </lineage>
</organism>
<dbReference type="InterPro" id="IPR011990">
    <property type="entry name" value="TPR-like_helical_dom_sf"/>
</dbReference>
<feature type="compositionally biased region" description="Low complexity" evidence="1">
    <location>
        <begin position="37"/>
        <end position="50"/>
    </location>
</feature>
<keyword evidence="3" id="KW-1185">Reference proteome</keyword>
<dbReference type="EMBL" id="JAGIOC010000001">
    <property type="protein sequence ID" value="MBP2407098.1"/>
    <property type="molecule type" value="Genomic_DNA"/>
</dbReference>
<protein>
    <submittedName>
        <fullName evidence="2">Tetratricopeptide (TPR) repeat protein</fullName>
    </submittedName>
</protein>
<feature type="compositionally biased region" description="Acidic residues" evidence="1">
    <location>
        <begin position="425"/>
        <end position="434"/>
    </location>
</feature>
<evidence type="ECO:0000313" key="3">
    <source>
        <dbReference type="Proteomes" id="UP000698222"/>
    </source>
</evidence>
<proteinExistence type="predicted"/>
<dbReference type="Gene3D" id="1.25.40.10">
    <property type="entry name" value="Tetratricopeptide repeat domain"/>
    <property type="match status" value="1"/>
</dbReference>
<dbReference type="Proteomes" id="UP000698222">
    <property type="component" value="Unassembled WGS sequence"/>
</dbReference>